<name>A0A7G2D467_9EURY</name>
<dbReference type="EMBL" id="LR881183">
    <property type="protein sequence ID" value="CAD5243287.1"/>
    <property type="molecule type" value="Genomic_DNA"/>
</dbReference>
<dbReference type="AlphaFoldDB" id="A0A7G2D467"/>
<evidence type="ECO:0000313" key="1">
    <source>
        <dbReference type="EMBL" id="CAD5243287.1"/>
    </source>
</evidence>
<gene>
    <name evidence="1" type="ORF">TIRI35C_0133</name>
</gene>
<dbReference type="InterPro" id="IPR007003">
    <property type="entry name" value="DUF655"/>
</dbReference>
<keyword evidence="2" id="KW-1185">Reference proteome</keyword>
<dbReference type="RefSeq" id="WP_188201365.1">
    <property type="nucleotide sequence ID" value="NZ_LR881183.1"/>
</dbReference>
<organism evidence="1 2">
    <name type="scientific">Thermococcus camini</name>
    <dbReference type="NCBI Taxonomy" id="2016373"/>
    <lineage>
        <taxon>Archaea</taxon>
        <taxon>Methanobacteriati</taxon>
        <taxon>Methanobacteriota</taxon>
        <taxon>Thermococci</taxon>
        <taxon>Thermococcales</taxon>
        <taxon>Thermococcaceae</taxon>
        <taxon>Thermococcus</taxon>
    </lineage>
</organism>
<dbReference type="KEGG" id="tcq:TIRI35C_0133"/>
<sequence>MGHSKEFGRSLRAYREFGISGQRKRCSTCLWYLNGFCLKWDGKRKPNHWCSSYSRKPQGVRFIVNNPAAKPCGPKMYEEYGYILDVIADRESGVIAQIIGESYFKLFEVSIIGESISVGDRVYIGKENRDVVQYIRRTIHYENLTKNSKFWLPFVLGNIVRNQEEIFIKFFNTVGQLPTKHGLLLLAKVQMRDLDKFLEERQKRPFESYFDIIMRTGIPVIDAITNRIILEIAKKPRYYLFVRPKDCTKMKMINFY</sequence>
<dbReference type="Pfam" id="PF04919">
    <property type="entry name" value="DUF655"/>
    <property type="match status" value="1"/>
</dbReference>
<dbReference type="Proteomes" id="UP000516304">
    <property type="component" value="Chromosome TIRI35C"/>
</dbReference>
<dbReference type="SUPFAM" id="SSF160975">
    <property type="entry name" value="AF1531-like"/>
    <property type="match status" value="1"/>
</dbReference>
<dbReference type="GeneID" id="58917867"/>
<dbReference type="PANTHER" id="PTHR40734:SF1">
    <property type="entry name" value="DNA-BINDING PROTEIN"/>
    <property type="match status" value="1"/>
</dbReference>
<reference evidence="1 2" key="1">
    <citation type="submission" date="2020-09" db="EMBL/GenBank/DDBJ databases">
        <authorList>
            <person name="Courtine D."/>
        </authorList>
    </citation>
    <scope>NUCLEOTIDE SEQUENCE [LARGE SCALE GENOMIC DNA]</scope>
    <source>
        <strain evidence="1 2">IRI35c</strain>
    </source>
</reference>
<evidence type="ECO:0000313" key="2">
    <source>
        <dbReference type="Proteomes" id="UP000516304"/>
    </source>
</evidence>
<dbReference type="InterPro" id="IPR012340">
    <property type="entry name" value="NA-bd_OB-fold"/>
</dbReference>
<accession>A0A7G2D467</accession>
<protein>
    <submittedName>
        <fullName evidence="1">Uncharacterized protein</fullName>
    </submittedName>
</protein>
<dbReference type="Gene3D" id="2.40.50.140">
    <property type="entry name" value="Nucleic acid-binding proteins"/>
    <property type="match status" value="1"/>
</dbReference>
<dbReference type="PANTHER" id="PTHR40734">
    <property type="entry name" value="TRNA-SPECIFIC ADENOSINE DEAMINASE-RELATED"/>
    <property type="match status" value="1"/>
</dbReference>
<proteinExistence type="predicted"/>
<dbReference type="Gene3D" id="1.10.150.280">
    <property type="entry name" value="AF1531-like domain"/>
    <property type="match status" value="1"/>
</dbReference>